<feature type="region of interest" description="Disordered" evidence="1">
    <location>
        <begin position="1"/>
        <end position="25"/>
    </location>
</feature>
<keyword evidence="3" id="KW-1185">Reference proteome</keyword>
<evidence type="ECO:0000256" key="1">
    <source>
        <dbReference type="SAM" id="MobiDB-lite"/>
    </source>
</evidence>
<dbReference type="Proteomes" id="UP000324611">
    <property type="component" value="Unassembled WGS sequence"/>
</dbReference>
<proteinExistence type="predicted"/>
<name>A0A5B2VK73_9BACT</name>
<sequence>MENHPGNSKPVKGHPHLSTTISPEEAVARTTTWRDFIAKHTGLPENLIPRGVHISMDDIIQLSKDPRFNNGNVSGVRAYFTCANGDTPDHVTEISLVFVPIDQEGHDILVISTPGGEDISMSAVEDFTKPCPSACDLDSPLYKNPR</sequence>
<accession>A0A5B2VK73</accession>
<reference evidence="2 3" key="1">
    <citation type="submission" date="2019-09" db="EMBL/GenBank/DDBJ databases">
        <title>Chitinophaga ginsengihumi sp. nov., isolated from soil of ginseng rhizosphere.</title>
        <authorList>
            <person name="Lee J."/>
        </authorList>
    </citation>
    <scope>NUCLEOTIDE SEQUENCE [LARGE SCALE GENOMIC DNA]</scope>
    <source>
        <strain evidence="2 3">BN140078</strain>
    </source>
</reference>
<dbReference type="AlphaFoldDB" id="A0A5B2VK73"/>
<protein>
    <submittedName>
        <fullName evidence="2">Uncharacterized protein</fullName>
    </submittedName>
</protein>
<organism evidence="2 3">
    <name type="scientific">Chitinophaga agrisoli</name>
    <dbReference type="NCBI Taxonomy" id="2607653"/>
    <lineage>
        <taxon>Bacteria</taxon>
        <taxon>Pseudomonadati</taxon>
        <taxon>Bacteroidota</taxon>
        <taxon>Chitinophagia</taxon>
        <taxon>Chitinophagales</taxon>
        <taxon>Chitinophagaceae</taxon>
        <taxon>Chitinophaga</taxon>
    </lineage>
</organism>
<comment type="caution">
    <text evidence="2">The sequence shown here is derived from an EMBL/GenBank/DDBJ whole genome shotgun (WGS) entry which is preliminary data.</text>
</comment>
<evidence type="ECO:0000313" key="2">
    <source>
        <dbReference type="EMBL" id="KAA2238990.1"/>
    </source>
</evidence>
<dbReference type="EMBL" id="VUOC01000004">
    <property type="protein sequence ID" value="KAA2238990.1"/>
    <property type="molecule type" value="Genomic_DNA"/>
</dbReference>
<evidence type="ECO:0000313" key="3">
    <source>
        <dbReference type="Proteomes" id="UP000324611"/>
    </source>
</evidence>
<gene>
    <name evidence="2" type="ORF">F0L74_22515</name>
</gene>
<reference evidence="2 3" key="2">
    <citation type="submission" date="2019-09" db="EMBL/GenBank/DDBJ databases">
        <authorList>
            <person name="Jin C."/>
        </authorList>
    </citation>
    <scope>NUCLEOTIDE SEQUENCE [LARGE SCALE GENOMIC DNA]</scope>
    <source>
        <strain evidence="2 3">BN140078</strain>
    </source>
</reference>
<dbReference type="RefSeq" id="WP_149840169.1">
    <property type="nucleotide sequence ID" value="NZ_VUOC01000004.1"/>
</dbReference>